<reference evidence="6" key="1">
    <citation type="journal article" date="2017" name="Nat. Microbiol.">
        <title>Global analysis of biosynthetic gene clusters reveals vast potential of secondary metabolite production in Penicillium species.</title>
        <authorList>
            <person name="Nielsen J.C."/>
            <person name="Grijseels S."/>
            <person name="Prigent S."/>
            <person name="Ji B."/>
            <person name="Dainat J."/>
            <person name="Nielsen K.F."/>
            <person name="Frisvad J.C."/>
            <person name="Workman M."/>
            <person name="Nielsen J."/>
        </authorList>
    </citation>
    <scope>NUCLEOTIDE SEQUENCE [LARGE SCALE GENOMIC DNA]</scope>
    <source>
        <strain evidence="6">IBT 13039</strain>
    </source>
</reference>
<gene>
    <name evidence="5" type="ORF">PENNAL_c0022G06937</name>
</gene>
<evidence type="ECO:0000256" key="3">
    <source>
        <dbReference type="ARBA" id="ARBA00022679"/>
    </source>
</evidence>
<accession>A0A1V6YFV6</accession>
<dbReference type="InterPro" id="IPR020841">
    <property type="entry name" value="PKS_Beta-ketoAc_synthase_dom"/>
</dbReference>
<comment type="caution">
    <text evidence="5">The sequence shown here is derived from an EMBL/GenBank/DDBJ whole genome shotgun (WGS) entry which is preliminary data.</text>
</comment>
<dbReference type="SUPFAM" id="SSF55048">
    <property type="entry name" value="Probable ACP-binding domain of malonyl-CoA ACP transacylase"/>
    <property type="match status" value="1"/>
</dbReference>
<dbReference type="STRING" id="60175.A0A1V6YFV6"/>
<dbReference type="InterPro" id="IPR014031">
    <property type="entry name" value="Ketoacyl_synth_C"/>
</dbReference>
<dbReference type="Pfam" id="PF00698">
    <property type="entry name" value="Acyl_transf_1"/>
    <property type="match status" value="1"/>
</dbReference>
<keyword evidence="2" id="KW-0597">Phosphoprotein</keyword>
<dbReference type="SUPFAM" id="SSF52151">
    <property type="entry name" value="FabD/lysophospholipase-like"/>
    <property type="match status" value="1"/>
</dbReference>
<evidence type="ECO:0000313" key="6">
    <source>
        <dbReference type="Proteomes" id="UP000191691"/>
    </source>
</evidence>
<dbReference type="Pfam" id="PF16197">
    <property type="entry name" value="KAsynt_C_assoc"/>
    <property type="match status" value="1"/>
</dbReference>
<dbReference type="Gene3D" id="3.30.70.3290">
    <property type="match status" value="1"/>
</dbReference>
<dbReference type="InterPro" id="IPR032821">
    <property type="entry name" value="PKS_assoc"/>
</dbReference>
<dbReference type="PANTHER" id="PTHR43775:SF28">
    <property type="entry name" value="SYNTHASE, PUTATIVE-RELATED"/>
    <property type="match status" value="1"/>
</dbReference>
<keyword evidence="3" id="KW-0808">Transferase</keyword>
<dbReference type="Pfam" id="PF02801">
    <property type="entry name" value="Ketoacyl-synt_C"/>
    <property type="match status" value="1"/>
</dbReference>
<dbReference type="AlphaFoldDB" id="A0A1V6YFV6"/>
<dbReference type="PANTHER" id="PTHR43775">
    <property type="entry name" value="FATTY ACID SYNTHASE"/>
    <property type="match status" value="1"/>
</dbReference>
<dbReference type="SMART" id="SM00825">
    <property type="entry name" value="PKS_KS"/>
    <property type="match status" value="1"/>
</dbReference>
<dbReference type="PROSITE" id="PS52004">
    <property type="entry name" value="KS3_2"/>
    <property type="match status" value="1"/>
</dbReference>
<dbReference type="InterPro" id="IPR016039">
    <property type="entry name" value="Thiolase-like"/>
</dbReference>
<dbReference type="InterPro" id="IPR014030">
    <property type="entry name" value="Ketoacyl_synth_N"/>
</dbReference>
<evidence type="ECO:0000313" key="5">
    <source>
        <dbReference type="EMBL" id="OQE86042.1"/>
    </source>
</evidence>
<dbReference type="InterPro" id="IPR001227">
    <property type="entry name" value="Ac_transferase_dom_sf"/>
</dbReference>
<proteinExistence type="predicted"/>
<organism evidence="5 6">
    <name type="scientific">Penicillium nalgiovense</name>
    <dbReference type="NCBI Taxonomy" id="60175"/>
    <lineage>
        <taxon>Eukaryota</taxon>
        <taxon>Fungi</taxon>
        <taxon>Dikarya</taxon>
        <taxon>Ascomycota</taxon>
        <taxon>Pezizomycotina</taxon>
        <taxon>Eurotiomycetes</taxon>
        <taxon>Eurotiomycetidae</taxon>
        <taxon>Eurotiales</taxon>
        <taxon>Aspergillaceae</taxon>
        <taxon>Penicillium</taxon>
    </lineage>
</organism>
<dbReference type="InterPro" id="IPR050091">
    <property type="entry name" value="PKS_NRPS_Biosynth_Enz"/>
</dbReference>
<dbReference type="SMART" id="SM00823">
    <property type="entry name" value="PKS_PP"/>
    <property type="match status" value="1"/>
</dbReference>
<protein>
    <recommendedName>
        <fullName evidence="4">Ketosynthase family 3 (KS3) domain-containing protein</fullName>
    </recommendedName>
</protein>
<dbReference type="GO" id="GO:0006633">
    <property type="term" value="P:fatty acid biosynthetic process"/>
    <property type="evidence" value="ECO:0007669"/>
    <property type="project" value="TreeGrafter"/>
</dbReference>
<dbReference type="SUPFAM" id="SSF53901">
    <property type="entry name" value="Thiolase-like"/>
    <property type="match status" value="1"/>
</dbReference>
<name>A0A1V6YFV6_PENNA</name>
<keyword evidence="1" id="KW-0596">Phosphopantetheine</keyword>
<dbReference type="InterPro" id="IPR020806">
    <property type="entry name" value="PKS_PP-bd"/>
</dbReference>
<dbReference type="InterPro" id="IPR036736">
    <property type="entry name" value="ACP-like_sf"/>
</dbReference>
<keyword evidence="6" id="KW-1185">Reference proteome</keyword>
<feature type="domain" description="Ketosynthase family 3 (KS3)" evidence="4">
    <location>
        <begin position="13"/>
        <end position="396"/>
    </location>
</feature>
<dbReference type="SMART" id="SM00827">
    <property type="entry name" value="PKS_AT"/>
    <property type="match status" value="1"/>
</dbReference>
<dbReference type="Proteomes" id="UP000191691">
    <property type="component" value="Unassembled WGS sequence"/>
</dbReference>
<evidence type="ECO:0000256" key="1">
    <source>
        <dbReference type="ARBA" id="ARBA00022450"/>
    </source>
</evidence>
<evidence type="ECO:0000256" key="2">
    <source>
        <dbReference type="ARBA" id="ARBA00022553"/>
    </source>
</evidence>
<dbReference type="GO" id="GO:0031177">
    <property type="term" value="F:phosphopantetheine binding"/>
    <property type="evidence" value="ECO:0007669"/>
    <property type="project" value="InterPro"/>
</dbReference>
<dbReference type="Gene3D" id="3.40.366.10">
    <property type="entry name" value="Malonyl-Coenzyme A Acyl Carrier Protein, domain 2"/>
    <property type="match status" value="1"/>
</dbReference>
<sequence length="987" mass="106162">MTPKEIKPDLVPLEPIAICGMSVRLPGGLHTPQQLWDLLVAKGDARGKVPKSRYDASAYYSDTQKPGSIKTEYGYFLDESIDIASVDTSFFSMGKLEVERMDPQQRQMLEVPGSAWKMLEKRTGKDDQLAVTWAALVKISLNFTAKKPSSMASIDMIMRTACSSGLVALHEACLATSRGDCEGAIIGGANLIMAPGMTAAMAEQGVISPDGSCKNFSADANGYARGEAVSAIFIKPLAASNSDRRGAGAGTHVPNDISHEAMIRRAYEVAGIADYSQTAFVECHGTGTQVGDPVETRAVGRVFGPSGGVLIGSVKPNVGHSEGASGITSLIKSVLTLESRIIPPNIKFKEPNPNIQWNDYRLCSTEPRPWPEARKERISVNSFGIGGTNAHVVLDSAQSFGVSTIRTRQTILPQLLVYSANNAESLQQMISNYTDYIQKNPTRVADLAFTLGNRREHLPHRAFSVKSPLGPLTTSASSKACEAPSIVMVFTGQGAQWPQMEWSIEEELLKNPDASRLGSSEFSQPVCAAIQVALVDTFAFVEVQPTAVVGHSSGGVAAAYAAGATTAKEAITIAFYRGQVTKLQTRPGAMAAIGISTEEVQKYIQTGIIVARKNSPKSVTLAGDTYAIENAVARIKEGHPEVLAKQLKVDKAYHSHHMAEIGDEYYALIEHEVSVKTPNKLFFSSVESKLFTRAQNFGPKYWQMSLHSPVLFLSAVSSIIKHQFANNMVLLEIGPHSALAGPLQPTQCHLSTSSPYISTFIRNQDSTESFLTGIGQLHVLNAVSKLDKVIIEGSRYRRGEKLKAAGGLGNTVSVGGLLNAVQAAMTSVPSKSIPGTSNFGVGIRPNLPLTDQRNRLIWKKDIRMSVFHNTATADTTVTSASGGGLETFITQAKGDAVLLSQPDSAQLLAVEIGKILLKLEDLVTSFSLSELGMDSLVAIEVKQWWKATFEFDISVLELMGTGSLDIHGEHAARGMLRLFHGAQEQAD</sequence>
<dbReference type="InterPro" id="IPR016035">
    <property type="entry name" value="Acyl_Trfase/lysoPLipase"/>
</dbReference>
<dbReference type="Gene3D" id="3.40.47.10">
    <property type="match status" value="2"/>
</dbReference>
<dbReference type="Pfam" id="PF00109">
    <property type="entry name" value="ketoacyl-synt"/>
    <property type="match status" value="2"/>
</dbReference>
<dbReference type="GO" id="GO:0004312">
    <property type="term" value="F:fatty acid synthase activity"/>
    <property type="evidence" value="ECO:0007669"/>
    <property type="project" value="TreeGrafter"/>
</dbReference>
<dbReference type="OMA" id="MASIDMI"/>
<dbReference type="SUPFAM" id="SSF47336">
    <property type="entry name" value="ACP-like"/>
    <property type="match status" value="1"/>
</dbReference>
<dbReference type="Gene3D" id="3.30.70.250">
    <property type="entry name" value="Malonyl-CoA ACP transacylase, ACP-binding"/>
    <property type="match status" value="1"/>
</dbReference>
<dbReference type="InterPro" id="IPR016036">
    <property type="entry name" value="Malonyl_transacylase_ACP-bd"/>
</dbReference>
<dbReference type="GO" id="GO:0030639">
    <property type="term" value="P:polyketide biosynthetic process"/>
    <property type="evidence" value="ECO:0007669"/>
    <property type="project" value="UniProtKB-ARBA"/>
</dbReference>
<dbReference type="EMBL" id="MOOB01000022">
    <property type="protein sequence ID" value="OQE86042.1"/>
    <property type="molecule type" value="Genomic_DNA"/>
</dbReference>
<evidence type="ECO:0000259" key="4">
    <source>
        <dbReference type="PROSITE" id="PS52004"/>
    </source>
</evidence>
<dbReference type="InterPro" id="IPR014043">
    <property type="entry name" value="Acyl_transferase_dom"/>
</dbReference>
<dbReference type="CDD" id="cd00833">
    <property type="entry name" value="PKS"/>
    <property type="match status" value="1"/>
</dbReference>